<name>A0A4Y6V6I7_9PROT</name>
<evidence type="ECO:0000259" key="4">
    <source>
        <dbReference type="PROSITE" id="PS01031"/>
    </source>
</evidence>
<dbReference type="AlphaFoldDB" id="A0A4Y6V6I7"/>
<dbReference type="OrthoDB" id="9810618at2"/>
<dbReference type="InterPro" id="IPR008978">
    <property type="entry name" value="HSP20-like_chaperone"/>
</dbReference>
<dbReference type="PANTHER" id="PTHR47062:SF1">
    <property type="entry name" value="SMALL HEAT SHOCK PROTEIN IBPA"/>
    <property type="match status" value="1"/>
</dbReference>
<dbReference type="Gene3D" id="2.60.40.790">
    <property type="match status" value="1"/>
</dbReference>
<sequence>MNYDFSPLLRSAIGFDHFAHLANCALGSAKKNVSYPPYNIEKTGQSEYVVTMALAGFAPQDVSVTHEEDVLIIRGAGAVNTDTSTLMYRGIAMRSFEKRFALGPYSEVSGAQLANGLLTIKIKQILPQERRVKIIPLSTGDEKNSLLPLPY</sequence>
<reference evidence="5 6" key="1">
    <citation type="submission" date="2018-09" db="EMBL/GenBank/DDBJ databases">
        <title>The complete genome sequence of Neokomagataea tanensis NBRC 106556(T).</title>
        <authorList>
            <person name="Chua K.-O."/>
            <person name="See-Too W.-S."/>
            <person name="Hong K.-W."/>
            <person name="Yin W.-F."/>
            <person name="Chan K.-G."/>
        </authorList>
    </citation>
    <scope>NUCLEOTIDE SEQUENCE [LARGE SCALE GENOMIC DNA]</scope>
    <source>
        <strain evidence="6">AH13 \ NBRC 106556</strain>
    </source>
</reference>
<proteinExistence type="inferred from homology"/>
<dbReference type="SUPFAM" id="SSF49764">
    <property type="entry name" value="HSP20-like chaperones"/>
    <property type="match status" value="1"/>
</dbReference>
<comment type="similarity">
    <text evidence="2 3">Belongs to the small heat shock protein (HSP20) family.</text>
</comment>
<keyword evidence="1" id="KW-0346">Stress response</keyword>
<feature type="domain" description="SHSP" evidence="4">
    <location>
        <begin position="29"/>
        <end position="140"/>
    </location>
</feature>
<dbReference type="RefSeq" id="WP_141493691.1">
    <property type="nucleotide sequence ID" value="NZ_CP032485.1"/>
</dbReference>
<evidence type="ECO:0000256" key="1">
    <source>
        <dbReference type="ARBA" id="ARBA00023016"/>
    </source>
</evidence>
<dbReference type="Proteomes" id="UP000317214">
    <property type="component" value="Chromosome"/>
</dbReference>
<evidence type="ECO:0000256" key="3">
    <source>
        <dbReference type="RuleBase" id="RU003616"/>
    </source>
</evidence>
<evidence type="ECO:0000313" key="6">
    <source>
        <dbReference type="Proteomes" id="UP000317214"/>
    </source>
</evidence>
<evidence type="ECO:0000256" key="2">
    <source>
        <dbReference type="PROSITE-ProRule" id="PRU00285"/>
    </source>
</evidence>
<accession>A0A4Y6V6I7</accession>
<dbReference type="Pfam" id="PF00011">
    <property type="entry name" value="HSP20"/>
    <property type="match status" value="1"/>
</dbReference>
<keyword evidence="6" id="KW-1185">Reference proteome</keyword>
<dbReference type="InterPro" id="IPR002068">
    <property type="entry name" value="A-crystallin/Hsp20_dom"/>
</dbReference>
<dbReference type="KEGG" id="ntn:D5366_11180"/>
<dbReference type="CDD" id="cd06470">
    <property type="entry name" value="ACD_IbpA-B_like"/>
    <property type="match status" value="1"/>
</dbReference>
<protein>
    <submittedName>
        <fullName evidence="5">Heat-shock protein</fullName>
    </submittedName>
</protein>
<dbReference type="PROSITE" id="PS01031">
    <property type="entry name" value="SHSP"/>
    <property type="match status" value="1"/>
</dbReference>
<organism evidence="5 6">
    <name type="scientific">Neokomagataea tanensis</name>
    <dbReference type="NCBI Taxonomy" id="661191"/>
    <lineage>
        <taxon>Bacteria</taxon>
        <taxon>Pseudomonadati</taxon>
        <taxon>Pseudomonadota</taxon>
        <taxon>Alphaproteobacteria</taxon>
        <taxon>Acetobacterales</taxon>
        <taxon>Acetobacteraceae</taxon>
        <taxon>Neokomagataea</taxon>
    </lineage>
</organism>
<dbReference type="PANTHER" id="PTHR47062">
    <property type="match status" value="1"/>
</dbReference>
<gene>
    <name evidence="5" type="ORF">D5366_11180</name>
</gene>
<dbReference type="EMBL" id="CP032485">
    <property type="protein sequence ID" value="QDH25679.1"/>
    <property type="molecule type" value="Genomic_DNA"/>
</dbReference>
<dbReference type="InterPro" id="IPR037913">
    <property type="entry name" value="ACD_IbpA/B"/>
</dbReference>
<evidence type="ECO:0000313" key="5">
    <source>
        <dbReference type="EMBL" id="QDH25679.1"/>
    </source>
</evidence>